<dbReference type="SUPFAM" id="SSF161098">
    <property type="entry name" value="MetI-like"/>
    <property type="match status" value="1"/>
</dbReference>
<keyword evidence="15" id="KW-1185">Reference proteome</keyword>
<comment type="similarity">
    <text evidence="2">Belongs to the binding-protein-dependent transport system permease family. HisMQ subfamily.</text>
</comment>
<dbReference type="PROSITE" id="PS50928">
    <property type="entry name" value="ABC_TM1"/>
    <property type="match status" value="1"/>
</dbReference>
<evidence type="ECO:0000256" key="2">
    <source>
        <dbReference type="ARBA" id="ARBA00010072"/>
    </source>
</evidence>
<dbReference type="InterPro" id="IPR010065">
    <property type="entry name" value="AA_ABC_transptr_permease_3TM"/>
</dbReference>
<dbReference type="PANTHER" id="PTHR30614">
    <property type="entry name" value="MEMBRANE COMPONENT OF AMINO ACID ABC TRANSPORTER"/>
    <property type="match status" value="1"/>
</dbReference>
<name>A0A0H2LPE6_VARPD</name>
<dbReference type="InterPro" id="IPR000515">
    <property type="entry name" value="MetI-like"/>
</dbReference>
<keyword evidence="4" id="KW-1003">Cell membrane</keyword>
<dbReference type="Gene3D" id="1.10.3720.10">
    <property type="entry name" value="MetI-like"/>
    <property type="match status" value="1"/>
</dbReference>
<evidence type="ECO:0000256" key="4">
    <source>
        <dbReference type="ARBA" id="ARBA00022475"/>
    </source>
</evidence>
<dbReference type="AlphaFoldDB" id="A0A0H2LPE6"/>
<keyword evidence="8 12" id="KW-0472">Membrane</keyword>
<dbReference type="InterPro" id="IPR035906">
    <property type="entry name" value="MetI-like_sf"/>
</dbReference>
<evidence type="ECO:0000259" key="13">
    <source>
        <dbReference type="PROSITE" id="PS50928"/>
    </source>
</evidence>
<dbReference type="Proteomes" id="UP000035170">
    <property type="component" value="Unassembled WGS sequence"/>
</dbReference>
<evidence type="ECO:0000256" key="10">
    <source>
        <dbReference type="ARBA" id="ARBA00062718"/>
    </source>
</evidence>
<evidence type="ECO:0000256" key="7">
    <source>
        <dbReference type="ARBA" id="ARBA00022989"/>
    </source>
</evidence>
<evidence type="ECO:0000256" key="3">
    <source>
        <dbReference type="ARBA" id="ARBA00022448"/>
    </source>
</evidence>
<evidence type="ECO:0000256" key="6">
    <source>
        <dbReference type="ARBA" id="ARBA00022970"/>
    </source>
</evidence>
<gene>
    <name evidence="14" type="primary">yecS8</name>
    <name evidence="14" type="ORF">VPARA_66990</name>
</gene>
<protein>
    <recommendedName>
        <fullName evidence="11">Glutamate/aspartate import permease protein GltK</fullName>
    </recommendedName>
</protein>
<keyword evidence="6" id="KW-0029">Amino-acid transport</keyword>
<organism evidence="14 15">
    <name type="scientific">Variovorax paradoxus</name>
    <dbReference type="NCBI Taxonomy" id="34073"/>
    <lineage>
        <taxon>Bacteria</taxon>
        <taxon>Pseudomonadati</taxon>
        <taxon>Pseudomonadota</taxon>
        <taxon>Betaproteobacteria</taxon>
        <taxon>Burkholderiales</taxon>
        <taxon>Comamonadaceae</taxon>
        <taxon>Variovorax</taxon>
    </lineage>
</organism>
<comment type="subcellular location">
    <subcellularLocation>
        <location evidence="1">Cell inner membrane</location>
        <topology evidence="1">Multi-pass membrane protein</topology>
    </subcellularLocation>
    <subcellularLocation>
        <location evidence="12">Cell membrane</location>
        <topology evidence="12">Multi-pass membrane protein</topology>
    </subcellularLocation>
</comment>
<dbReference type="RefSeq" id="WP_021006800.1">
    <property type="nucleotide sequence ID" value="NZ_JZWI01000062.1"/>
</dbReference>
<dbReference type="PANTHER" id="PTHR30614:SF0">
    <property type="entry name" value="L-CYSTINE TRANSPORT SYSTEM PERMEASE PROTEIN TCYL"/>
    <property type="match status" value="1"/>
</dbReference>
<keyword evidence="3 12" id="KW-0813">Transport</keyword>
<accession>A0A0H2LPE6</accession>
<dbReference type="FunFam" id="1.10.3720.10:FF:000006">
    <property type="entry name" value="Glutamate/aspartate ABC transporter, permease protein GltK"/>
    <property type="match status" value="1"/>
</dbReference>
<feature type="transmembrane region" description="Helical" evidence="12">
    <location>
        <begin position="58"/>
        <end position="79"/>
    </location>
</feature>
<proteinExistence type="inferred from homology"/>
<dbReference type="CDD" id="cd06261">
    <property type="entry name" value="TM_PBP2"/>
    <property type="match status" value="1"/>
</dbReference>
<evidence type="ECO:0000256" key="9">
    <source>
        <dbReference type="ARBA" id="ARBA00060298"/>
    </source>
</evidence>
<dbReference type="Pfam" id="PF00528">
    <property type="entry name" value="BPD_transp_1"/>
    <property type="match status" value="1"/>
</dbReference>
<dbReference type="NCBIfam" id="TIGR01726">
    <property type="entry name" value="HEQRo_perm_3TM"/>
    <property type="match status" value="1"/>
</dbReference>
<dbReference type="GO" id="GO:0006865">
    <property type="term" value="P:amino acid transport"/>
    <property type="evidence" value="ECO:0007669"/>
    <property type="project" value="UniProtKB-KW"/>
</dbReference>
<sequence>MFNFDAFLSYFVNPFLLGGVGITIGLTIATIAIGLALALPLALGSMSSHRFLSAPARFYIWVFRGTPLLVQIVIIYTGLPQLGLRFDVLTSAVLALSLNEAAYLSETIRGGFSAIAKGQIEAAKALSLSRFATLRLVTLPQVLRVIIPPLGNSVNGLLKATSLASVISMEELMRRAQVLMQEKFEVLELYCVAACFYLVLTTLWDRVQVRLERHYGRGYAAARGAA</sequence>
<feature type="transmembrane region" description="Helical" evidence="12">
    <location>
        <begin position="20"/>
        <end position="46"/>
    </location>
</feature>
<dbReference type="PATRIC" id="fig|34073.19.peg.6909"/>
<dbReference type="EMBL" id="JZWI01000062">
    <property type="protein sequence ID" value="KLN52154.1"/>
    <property type="molecule type" value="Genomic_DNA"/>
</dbReference>
<comment type="function">
    <text evidence="9">Part of the ABC transporter complex GltIJKL involved in glutamate and aspartate uptake. Probably responsible for the translocation of the substrate across the membrane.</text>
</comment>
<dbReference type="GO" id="GO:0043190">
    <property type="term" value="C:ATP-binding cassette (ABC) transporter complex"/>
    <property type="evidence" value="ECO:0007669"/>
    <property type="project" value="InterPro"/>
</dbReference>
<dbReference type="InterPro" id="IPR043429">
    <property type="entry name" value="ArtM/GltK/GlnP/TcyL/YhdX-like"/>
</dbReference>
<evidence type="ECO:0000256" key="1">
    <source>
        <dbReference type="ARBA" id="ARBA00004429"/>
    </source>
</evidence>
<feature type="domain" description="ABC transmembrane type-1" evidence="13">
    <location>
        <begin position="20"/>
        <end position="208"/>
    </location>
</feature>
<evidence type="ECO:0000256" key="11">
    <source>
        <dbReference type="ARBA" id="ARBA00073645"/>
    </source>
</evidence>
<comment type="caution">
    <text evidence="14">The sequence shown here is derived from an EMBL/GenBank/DDBJ whole genome shotgun (WGS) entry which is preliminary data.</text>
</comment>
<keyword evidence="7 12" id="KW-1133">Transmembrane helix</keyword>
<evidence type="ECO:0000256" key="12">
    <source>
        <dbReference type="RuleBase" id="RU363032"/>
    </source>
</evidence>
<evidence type="ECO:0000313" key="14">
    <source>
        <dbReference type="EMBL" id="KLN52154.1"/>
    </source>
</evidence>
<keyword evidence="5 12" id="KW-0812">Transmembrane</keyword>
<dbReference type="GO" id="GO:0022857">
    <property type="term" value="F:transmembrane transporter activity"/>
    <property type="evidence" value="ECO:0007669"/>
    <property type="project" value="InterPro"/>
</dbReference>
<reference evidence="14 15" key="1">
    <citation type="submission" date="2015-03" db="EMBL/GenBank/DDBJ databases">
        <title>Genome sequence of Variovorax paradoxus TBEA6.</title>
        <authorList>
            <person name="Poehlein A."/>
            <person name="Schuldes J."/>
            <person name="Wuebbeler J.H."/>
            <person name="Hiessl S."/>
            <person name="Steinbuechel A."/>
            <person name="Daniel R."/>
        </authorList>
    </citation>
    <scope>NUCLEOTIDE SEQUENCE [LARGE SCALE GENOMIC DNA]</scope>
    <source>
        <strain evidence="14 15">TBEA6</strain>
    </source>
</reference>
<evidence type="ECO:0000313" key="15">
    <source>
        <dbReference type="Proteomes" id="UP000035170"/>
    </source>
</evidence>
<comment type="subunit">
    <text evidence="10">The complex is composed of two ATP-binding proteins (GltL), two transmembrane proteins (GltJ and GltK) and a solute-binding protein (GltI).</text>
</comment>
<evidence type="ECO:0000256" key="5">
    <source>
        <dbReference type="ARBA" id="ARBA00022692"/>
    </source>
</evidence>
<evidence type="ECO:0000256" key="8">
    <source>
        <dbReference type="ARBA" id="ARBA00023136"/>
    </source>
</evidence>